<protein>
    <submittedName>
        <fullName evidence="2">Cytochrome P450</fullName>
    </submittedName>
</protein>
<dbReference type="InterPro" id="IPR017972">
    <property type="entry name" value="Cyt_P450_CS"/>
</dbReference>
<reference evidence="2 3" key="1">
    <citation type="submission" date="2021-06" db="EMBL/GenBank/DDBJ databases">
        <title>Actinoplanes lichenicola sp. nov., and Actinoplanes ovalisporus sp. nov., isolated from lichen in Thailand.</title>
        <authorList>
            <person name="Saeng-In P."/>
            <person name="Kanchanasin P."/>
            <person name="Yuki M."/>
            <person name="Kudo T."/>
            <person name="Ohkuma M."/>
            <person name="Phongsopitanun W."/>
            <person name="Tanasupawat S."/>
        </authorList>
    </citation>
    <scope>NUCLEOTIDE SEQUENCE [LARGE SCALE GENOMIC DNA]</scope>
    <source>
        <strain evidence="2 3">NBRC 110975</strain>
    </source>
</reference>
<dbReference type="PRINTS" id="PR00359">
    <property type="entry name" value="BP450"/>
</dbReference>
<dbReference type="Proteomes" id="UP001519654">
    <property type="component" value="Unassembled WGS sequence"/>
</dbReference>
<dbReference type="PANTHER" id="PTHR46696">
    <property type="entry name" value="P450, PUTATIVE (EUROFUNG)-RELATED"/>
    <property type="match status" value="1"/>
</dbReference>
<accession>A0ABS5YSY4</accession>
<organism evidence="2 3">
    <name type="scientific">Paractinoplanes bogorensis</name>
    <dbReference type="NCBI Taxonomy" id="1610840"/>
    <lineage>
        <taxon>Bacteria</taxon>
        <taxon>Bacillati</taxon>
        <taxon>Actinomycetota</taxon>
        <taxon>Actinomycetes</taxon>
        <taxon>Micromonosporales</taxon>
        <taxon>Micromonosporaceae</taxon>
        <taxon>Paractinoplanes</taxon>
    </lineage>
</organism>
<evidence type="ECO:0000313" key="2">
    <source>
        <dbReference type="EMBL" id="MBU2666557.1"/>
    </source>
</evidence>
<dbReference type="SUPFAM" id="SSF48264">
    <property type="entry name" value="Cytochrome P450"/>
    <property type="match status" value="1"/>
</dbReference>
<sequence>MSRGRRRDRRVYLRSHPVLFALMAATRGKPAQRLGRTVVVHEAEAFRAALTKIPLDRTAAGTTGGAAGELAGSGALFDQHGDEHRGTRRDTSALLGAAGVAKLRPIWMKLLDDRLPVLDAGGTVDLVPLSVEIAGATAAALLELDVDPVELAEAAQQAASAAAKAHVPGPRRPADERAAADRLLRLVGEPRGLHAMLAVAAINTTVAALPRAVAWACDDDLWHHAGENALADELLRVTAPTPLLPRVAAGTGTVGGCPIRPGDRLVLIARHAAEAHTRDPDPEEPAPARTAQLVFGVGPHACPGAALARTQLTDLLAALAPYRPTVVRARADRHAALPSWRELIIRGRTA</sequence>
<dbReference type="PROSITE" id="PS00086">
    <property type="entry name" value="CYTOCHROME_P450"/>
    <property type="match status" value="1"/>
</dbReference>
<evidence type="ECO:0000313" key="3">
    <source>
        <dbReference type="Proteomes" id="UP001519654"/>
    </source>
</evidence>
<evidence type="ECO:0000256" key="1">
    <source>
        <dbReference type="ARBA" id="ARBA00010617"/>
    </source>
</evidence>
<dbReference type="PANTHER" id="PTHR46696:SF1">
    <property type="entry name" value="CYTOCHROME P450 YJIB-RELATED"/>
    <property type="match status" value="1"/>
</dbReference>
<dbReference type="EMBL" id="JAHKKG010000007">
    <property type="protein sequence ID" value="MBU2666557.1"/>
    <property type="molecule type" value="Genomic_DNA"/>
</dbReference>
<dbReference type="InterPro" id="IPR002397">
    <property type="entry name" value="Cyt_P450_B"/>
</dbReference>
<dbReference type="InterPro" id="IPR036396">
    <property type="entry name" value="Cyt_P450_sf"/>
</dbReference>
<comment type="similarity">
    <text evidence="1">Belongs to the cytochrome P450 family.</text>
</comment>
<gene>
    <name evidence="2" type="ORF">KOI35_23905</name>
</gene>
<comment type="caution">
    <text evidence="2">The sequence shown here is derived from an EMBL/GenBank/DDBJ whole genome shotgun (WGS) entry which is preliminary data.</text>
</comment>
<proteinExistence type="inferred from homology"/>
<keyword evidence="3" id="KW-1185">Reference proteome</keyword>
<name>A0ABS5YSY4_9ACTN</name>
<dbReference type="Gene3D" id="1.10.630.10">
    <property type="entry name" value="Cytochrome P450"/>
    <property type="match status" value="2"/>
</dbReference>